<protein>
    <submittedName>
        <fullName evidence="1">Ferritin-like metal-binding protein YciE</fullName>
    </submittedName>
</protein>
<gene>
    <name evidence="1" type="ORF">SAMN02927925_02682</name>
</gene>
<dbReference type="EMBL" id="FMTY01000009">
    <property type="protein sequence ID" value="SCX18375.1"/>
    <property type="molecule type" value="Genomic_DNA"/>
</dbReference>
<dbReference type="AlphaFoldDB" id="A0A1G4W856"/>
<name>A0A1G4W856_9FLAO</name>
<organism evidence="1 2">
    <name type="scientific">Flavobacterium saliperosum</name>
    <dbReference type="NCBI Taxonomy" id="329186"/>
    <lineage>
        <taxon>Bacteria</taxon>
        <taxon>Pseudomonadati</taxon>
        <taxon>Bacteroidota</taxon>
        <taxon>Flavobacteriia</taxon>
        <taxon>Flavobacteriales</taxon>
        <taxon>Flavobacteriaceae</taxon>
        <taxon>Flavobacterium</taxon>
    </lineage>
</organism>
<sequence length="234" mass="26596">MLKYNQKKIKDLYKHYLYNSFSICYPKKTHRLTYCALHSNINQNKYIMRTATVRSSTMPPMTATKKVPAKKDAAKELSDLFEDGLKDLYWAEKALFKALPKMQKNATSPKLKKALEDHIGETENHIKRLENCFESMGKKAVAKKCDAMQGLLEEGKGMMEETKIGATRDAGIIAASQKMEHYEISSYGTLAAFAKVLNEKQCLDNLLKTLDEEKKCDKLLTSIADTELNRKALN</sequence>
<dbReference type="CDD" id="cd07909">
    <property type="entry name" value="YciF"/>
    <property type="match status" value="1"/>
</dbReference>
<dbReference type="PANTHER" id="PTHR30565">
    <property type="entry name" value="PROTEIN YCIF"/>
    <property type="match status" value="1"/>
</dbReference>
<dbReference type="SUPFAM" id="SSF47240">
    <property type="entry name" value="Ferritin-like"/>
    <property type="match status" value="1"/>
</dbReference>
<evidence type="ECO:0000313" key="2">
    <source>
        <dbReference type="Proteomes" id="UP000182124"/>
    </source>
</evidence>
<dbReference type="PANTHER" id="PTHR30565:SF9">
    <property type="entry name" value="PROTEIN YCIF"/>
    <property type="match status" value="1"/>
</dbReference>
<dbReference type="InterPro" id="IPR009078">
    <property type="entry name" value="Ferritin-like_SF"/>
</dbReference>
<proteinExistence type="predicted"/>
<dbReference type="Gene3D" id="1.20.1260.10">
    <property type="match status" value="1"/>
</dbReference>
<dbReference type="InterPro" id="IPR012347">
    <property type="entry name" value="Ferritin-like"/>
</dbReference>
<accession>A0A1G4W856</accession>
<dbReference type="eggNOG" id="COG3685">
    <property type="taxonomic scope" value="Bacteria"/>
</dbReference>
<evidence type="ECO:0000313" key="1">
    <source>
        <dbReference type="EMBL" id="SCX18375.1"/>
    </source>
</evidence>
<dbReference type="Pfam" id="PF05974">
    <property type="entry name" value="DUF892"/>
    <property type="match status" value="1"/>
</dbReference>
<dbReference type="InterPro" id="IPR047114">
    <property type="entry name" value="YciF"/>
</dbReference>
<dbReference type="Proteomes" id="UP000182124">
    <property type="component" value="Unassembled WGS sequence"/>
</dbReference>
<reference evidence="1 2" key="1">
    <citation type="submission" date="2016-10" db="EMBL/GenBank/DDBJ databases">
        <authorList>
            <person name="de Groot N.N."/>
        </authorList>
    </citation>
    <scope>NUCLEOTIDE SEQUENCE [LARGE SCALE GENOMIC DNA]</scope>
    <source>
        <strain evidence="1 2">CGMCC 1.3801</strain>
    </source>
</reference>
<dbReference type="InterPro" id="IPR010287">
    <property type="entry name" value="DUF892_YciF-like"/>
</dbReference>